<keyword evidence="6 10" id="KW-0479">Metal-binding</keyword>
<evidence type="ECO:0000256" key="8">
    <source>
        <dbReference type="ARBA" id="ARBA00023014"/>
    </source>
</evidence>
<evidence type="ECO:0000256" key="2">
    <source>
        <dbReference type="ARBA" id="ARBA00005156"/>
    </source>
</evidence>
<evidence type="ECO:0000256" key="1">
    <source>
        <dbReference type="ARBA" id="ARBA00001966"/>
    </source>
</evidence>
<evidence type="ECO:0000256" key="5">
    <source>
        <dbReference type="ARBA" id="ARBA00022691"/>
    </source>
</evidence>
<dbReference type="GO" id="GO:0090560">
    <property type="term" value="F:2-(3-amino-3-carboxypropyl)histidine synthase activity"/>
    <property type="evidence" value="ECO:0007669"/>
    <property type="project" value="UniProtKB-UniRule"/>
</dbReference>
<evidence type="ECO:0000256" key="6">
    <source>
        <dbReference type="ARBA" id="ARBA00022723"/>
    </source>
</evidence>
<comment type="function">
    <text evidence="10">Catalyzes the first step of diphthamide biosynthesis, i.e. the transfer of the 3-amino-3-carboxypropyl group from S-adenosyl-L-methionine (SAM) to the C2 position of the imidazole ring of the target histidine residue in translation elongation factor 2 (EF-2).</text>
</comment>
<keyword evidence="8 10" id="KW-0411">Iron-sulfur</keyword>
<keyword evidence="5 10" id="KW-0949">S-adenosyl-L-methionine</keyword>
<keyword evidence="10" id="KW-0004">4Fe-4S</keyword>
<comment type="cofactor">
    <cofactor evidence="1 10">
        <name>[4Fe-4S] cluster</name>
        <dbReference type="ChEBI" id="CHEBI:49883"/>
    </cofactor>
</comment>
<dbReference type="InterPro" id="IPR042264">
    <property type="entry name" value="DPH1/DPH2_2"/>
</dbReference>
<dbReference type="FunFam" id="3.40.50.11860:FF:000001">
    <property type="entry name" value="2-(3-amino-3-carboxypropyl)histidine synthase subunit 2"/>
    <property type="match status" value="1"/>
</dbReference>
<keyword evidence="4 10" id="KW-0808">Transferase</keyword>
<accession>A0A075GBW8</accession>
<dbReference type="UniPathway" id="UPA00559"/>
<dbReference type="InterPro" id="IPR035435">
    <property type="entry name" value="DPH1/DPH2_euk_archaea"/>
</dbReference>
<evidence type="ECO:0000256" key="7">
    <source>
        <dbReference type="ARBA" id="ARBA00023004"/>
    </source>
</evidence>
<keyword evidence="7 10" id="KW-0408">Iron</keyword>
<dbReference type="AlphaFoldDB" id="A0A075GBW8"/>
<dbReference type="PANTHER" id="PTHR10762">
    <property type="entry name" value="DIPHTHAMIDE BIOSYNTHESIS PROTEIN"/>
    <property type="match status" value="1"/>
</dbReference>
<dbReference type="EC" id="2.5.1.108" evidence="3 10"/>
<evidence type="ECO:0000256" key="9">
    <source>
        <dbReference type="ARBA" id="ARBA00048403"/>
    </source>
</evidence>
<dbReference type="Pfam" id="PF01866">
    <property type="entry name" value="Diphthamide_syn"/>
    <property type="match status" value="2"/>
</dbReference>
<evidence type="ECO:0000256" key="10">
    <source>
        <dbReference type="PIRNR" id="PIRNR004967"/>
    </source>
</evidence>
<dbReference type="SFLD" id="SFLDS00032">
    <property type="entry name" value="Radical_SAM_3-amino-3-carboxyp"/>
    <property type="match status" value="1"/>
</dbReference>
<dbReference type="NCBIfam" id="TIGR00322">
    <property type="entry name" value="diphth2_R"/>
    <property type="match status" value="2"/>
</dbReference>
<evidence type="ECO:0000256" key="4">
    <source>
        <dbReference type="ARBA" id="ARBA00022679"/>
    </source>
</evidence>
<dbReference type="GO" id="GO:0046872">
    <property type="term" value="F:metal ion binding"/>
    <property type="evidence" value="ECO:0007669"/>
    <property type="project" value="UniProtKB-KW"/>
</dbReference>
<dbReference type="GO" id="GO:0051539">
    <property type="term" value="F:4 iron, 4 sulfur cluster binding"/>
    <property type="evidence" value="ECO:0007669"/>
    <property type="project" value="UniProtKB-UniRule"/>
</dbReference>
<dbReference type="InterPro" id="IPR042265">
    <property type="entry name" value="DPH1/DPH2_3"/>
</dbReference>
<reference evidence="11" key="1">
    <citation type="journal article" date="2014" name="Genome Biol. Evol.">
        <title>Pangenome evidence for extensive interdomain horizontal transfer affecting lineage core and shell genes in uncultured planktonic thaumarchaeota and euryarchaeota.</title>
        <authorList>
            <person name="Deschamps P."/>
            <person name="Zivanovic Y."/>
            <person name="Moreira D."/>
            <person name="Rodriguez-Valera F."/>
            <person name="Lopez-Garcia P."/>
        </authorList>
    </citation>
    <scope>NUCLEOTIDE SEQUENCE</scope>
</reference>
<protein>
    <recommendedName>
        <fullName evidence="3 10">2-(3-amino-3-carboxypropyl)histidine synthase</fullName>
        <ecNumber evidence="3 10">2.5.1.108</ecNumber>
    </recommendedName>
</protein>
<dbReference type="Gene3D" id="3.40.50.11840">
    <property type="entry name" value="Diphthamide synthesis DPH1/DPH2 domain 1"/>
    <property type="match status" value="1"/>
</dbReference>
<dbReference type="NCBIfam" id="TIGR03682">
    <property type="entry name" value="arCOG04112"/>
    <property type="match status" value="1"/>
</dbReference>
<dbReference type="InterPro" id="IPR022428">
    <property type="entry name" value="Dph2_arc"/>
</dbReference>
<dbReference type="Gene3D" id="3.40.50.11860">
    <property type="entry name" value="Diphthamide synthesis DPH1/DPH2 domain 3"/>
    <property type="match status" value="1"/>
</dbReference>
<organism evidence="11">
    <name type="scientific">uncultured marine group II/III euryarchaeote KM3_105_H04</name>
    <dbReference type="NCBI Taxonomy" id="1457848"/>
    <lineage>
        <taxon>Archaea</taxon>
        <taxon>Methanobacteriati</taxon>
        <taxon>Methanobacteriota</taxon>
        <taxon>environmental samples</taxon>
    </lineage>
</organism>
<comment type="pathway">
    <text evidence="2 10">Protein modification; peptidyl-diphthamide biosynthesis.</text>
</comment>
<gene>
    <name evidence="11" type="primary">dph2</name>
</gene>
<dbReference type="PIRSF" id="PIRSF004967">
    <property type="entry name" value="DPH1"/>
    <property type="match status" value="1"/>
</dbReference>
<comment type="similarity">
    <text evidence="10">Belongs to the DPH1/DPH2 family.</text>
</comment>
<evidence type="ECO:0000256" key="3">
    <source>
        <dbReference type="ARBA" id="ARBA00012221"/>
    </source>
</evidence>
<sequence length="369" mass="41101">MDLDRHDFQLDELVERIKANDNRLVALQVPEGLKMQALEMMDSIEDESSAKVILAADPCYGACDLVHDKMRSMGVELVAHMGHSQMNIDSGMPTHFIPVTYDGDPELAPAIPFLERHRAIAQSRLDSSNEEEELDEVDAQQRFLDAVGRVAPLTGTKLGLVGSIQHLHLLPDFKERLEKAGFEVEIPVGGDRLTFPGQVLGCNYSGDASSIGHYFFLGSGDFHPIGLVLHTGKPLAMLDPYTGDATEMSFERIERILRQRFGLIMAVGEAKTFGILIGEKPGQMRRNLALRMKRLLEEHGRKGYLLALDHIGPDLIDFYPVDAFVNTACPRIAIDDSVKYAKPLITPYELEVALGEKEWQSGYQFDEIP</sequence>
<dbReference type="GO" id="GO:0017183">
    <property type="term" value="P:protein histidyl modification to diphthamide"/>
    <property type="evidence" value="ECO:0007669"/>
    <property type="project" value="UniProtKB-UniRule"/>
</dbReference>
<dbReference type="InterPro" id="IPR042263">
    <property type="entry name" value="DPH1/DPH2_1"/>
</dbReference>
<dbReference type="EMBL" id="KF900555">
    <property type="protein sequence ID" value="AIE99142.1"/>
    <property type="molecule type" value="Genomic_DNA"/>
</dbReference>
<comment type="catalytic activity">
    <reaction evidence="9 10">
        <text>L-histidyl-[translation elongation factor 2] + S-adenosyl-L-methionine = 2-[(3S)-amino-3-carboxypropyl]-L-histidyl-[translation elongation factor 2] + S-methyl-5'-thioadenosine + H(+)</text>
        <dbReference type="Rhea" id="RHEA:36783"/>
        <dbReference type="Rhea" id="RHEA-COMP:9748"/>
        <dbReference type="Rhea" id="RHEA-COMP:9749"/>
        <dbReference type="ChEBI" id="CHEBI:15378"/>
        <dbReference type="ChEBI" id="CHEBI:17509"/>
        <dbReference type="ChEBI" id="CHEBI:29979"/>
        <dbReference type="ChEBI" id="CHEBI:59789"/>
        <dbReference type="ChEBI" id="CHEBI:73995"/>
        <dbReference type="EC" id="2.5.1.108"/>
    </reaction>
</comment>
<dbReference type="Gene3D" id="3.40.50.11850">
    <property type="entry name" value="Diphthamide synthesis DPH1/DPH2 domain 2"/>
    <property type="match status" value="1"/>
</dbReference>
<name>A0A075GBW8_9EURY</name>
<dbReference type="InterPro" id="IPR016435">
    <property type="entry name" value="DPH1/DPH2"/>
</dbReference>
<proteinExistence type="inferred from homology"/>
<dbReference type="PANTHER" id="PTHR10762:SF1">
    <property type="entry name" value="2-(3-AMINO-3-CARBOXYPROPYL)HISTIDINE SYNTHASE SUBUNIT 1"/>
    <property type="match status" value="1"/>
</dbReference>
<evidence type="ECO:0000313" key="11">
    <source>
        <dbReference type="EMBL" id="AIE99142.1"/>
    </source>
</evidence>